<keyword evidence="1" id="KW-0547">Nucleotide-binding</keyword>
<comment type="caution">
    <text evidence="4">The sequence shown here is derived from an EMBL/GenBank/DDBJ whole genome shotgun (WGS) entry which is preliminary data.</text>
</comment>
<protein>
    <submittedName>
        <fullName evidence="4">Elongation factor 1-alpha 1</fullName>
    </submittedName>
</protein>
<organism evidence="4 5">
    <name type="scientific">Galemys pyrenaicus</name>
    <name type="common">Iberian desman</name>
    <name type="synonym">Pyrenean desman</name>
    <dbReference type="NCBI Taxonomy" id="202257"/>
    <lineage>
        <taxon>Eukaryota</taxon>
        <taxon>Metazoa</taxon>
        <taxon>Chordata</taxon>
        <taxon>Craniata</taxon>
        <taxon>Vertebrata</taxon>
        <taxon>Euteleostomi</taxon>
        <taxon>Mammalia</taxon>
        <taxon>Eutheria</taxon>
        <taxon>Laurasiatheria</taxon>
        <taxon>Eulipotyphla</taxon>
        <taxon>Talpidae</taxon>
        <taxon>Galemys</taxon>
    </lineage>
</organism>
<dbReference type="GO" id="GO:0003746">
    <property type="term" value="F:translation elongation factor activity"/>
    <property type="evidence" value="ECO:0007669"/>
    <property type="project" value="UniProtKB-KW"/>
</dbReference>
<dbReference type="Proteomes" id="UP000700334">
    <property type="component" value="Unassembled WGS sequence"/>
</dbReference>
<dbReference type="Pfam" id="PF22594">
    <property type="entry name" value="GTP-eEF1A_C"/>
    <property type="match status" value="1"/>
</dbReference>
<dbReference type="OrthoDB" id="10031713at2759"/>
<sequence length="74" mass="7984">MIILNHPGQIGAGGRSTGAECYTAHMACKFAELKRRKNLEDGPKFFKSNDAAIVDMVPGKPMCVESLPDDHPLG</sequence>
<keyword evidence="4" id="KW-0251">Elongation factor</keyword>
<evidence type="ECO:0000259" key="3">
    <source>
        <dbReference type="Pfam" id="PF22594"/>
    </source>
</evidence>
<evidence type="ECO:0000313" key="5">
    <source>
        <dbReference type="Proteomes" id="UP000700334"/>
    </source>
</evidence>
<keyword evidence="4" id="KW-0648">Protein biosynthesis</keyword>
<dbReference type="Gene3D" id="2.40.30.10">
    <property type="entry name" value="Translation factors"/>
    <property type="match status" value="1"/>
</dbReference>
<keyword evidence="5" id="KW-1185">Reference proteome</keyword>
<dbReference type="SUPFAM" id="SSF50465">
    <property type="entry name" value="EF-Tu/eEF-1alpha/eIF2-gamma C-terminal domain"/>
    <property type="match status" value="1"/>
</dbReference>
<dbReference type="PANTHER" id="PTHR44830:SF1">
    <property type="entry name" value="TR-TYPE G DOMAIN-CONTAINING PROTEIN"/>
    <property type="match status" value="1"/>
</dbReference>
<proteinExistence type="predicted"/>
<dbReference type="InterPro" id="IPR054696">
    <property type="entry name" value="GTP-eEF1A_C"/>
</dbReference>
<accession>A0A8J6DKS6</accession>
<gene>
    <name evidence="4" type="ORF">J0S82_011119</name>
</gene>
<evidence type="ECO:0000313" key="4">
    <source>
        <dbReference type="EMBL" id="KAG8511989.1"/>
    </source>
</evidence>
<evidence type="ECO:0000256" key="1">
    <source>
        <dbReference type="ARBA" id="ARBA00022741"/>
    </source>
</evidence>
<dbReference type="EMBL" id="JAGFMF010011803">
    <property type="protein sequence ID" value="KAG8511989.1"/>
    <property type="molecule type" value="Genomic_DNA"/>
</dbReference>
<dbReference type="AlphaFoldDB" id="A0A8J6DKS6"/>
<feature type="domain" description="GTP-eEF1A C-terminal" evidence="3">
    <location>
        <begin position="2"/>
        <end position="74"/>
    </location>
</feature>
<dbReference type="InterPro" id="IPR009001">
    <property type="entry name" value="Transl_elong_EF1A/Init_IF2_C"/>
</dbReference>
<dbReference type="GO" id="GO:0005525">
    <property type="term" value="F:GTP binding"/>
    <property type="evidence" value="ECO:0007669"/>
    <property type="project" value="UniProtKB-KW"/>
</dbReference>
<evidence type="ECO:0000256" key="2">
    <source>
        <dbReference type="ARBA" id="ARBA00023134"/>
    </source>
</evidence>
<name>A0A8J6DKS6_GALPY</name>
<reference evidence="4" key="1">
    <citation type="journal article" date="2021" name="Evol. Appl.">
        <title>The genome of the Pyrenean desman and the effects of bottlenecks and inbreeding on the genomic landscape of an endangered species.</title>
        <authorList>
            <person name="Escoda L."/>
            <person name="Castresana J."/>
        </authorList>
    </citation>
    <scope>NUCLEOTIDE SEQUENCE</scope>
    <source>
        <strain evidence="4">IBE-C5619</strain>
    </source>
</reference>
<dbReference type="PANTHER" id="PTHR44830">
    <property type="entry name" value="ELONGATION FACTOR 1 ALPHA"/>
    <property type="match status" value="1"/>
</dbReference>
<keyword evidence="2" id="KW-0342">GTP-binding</keyword>